<feature type="active site" description="O-(5'-phospho-DNA)-serine intermediate" evidence="4">
    <location>
        <position position="63"/>
    </location>
</feature>
<accession>A0ABV4XB25</accession>
<dbReference type="PANTHER" id="PTHR36172">
    <property type="match status" value="1"/>
</dbReference>
<evidence type="ECO:0000259" key="5">
    <source>
        <dbReference type="PROSITE" id="PS50937"/>
    </source>
</evidence>
<evidence type="ECO:0000256" key="4">
    <source>
        <dbReference type="PROSITE-ProRule" id="PRU10137"/>
    </source>
</evidence>
<feature type="domain" description="HTH merR-type" evidence="5">
    <location>
        <begin position="3"/>
        <end position="46"/>
    </location>
</feature>
<dbReference type="Pfam" id="PF00239">
    <property type="entry name" value="Resolvase"/>
    <property type="match status" value="1"/>
</dbReference>
<dbReference type="PROSITE" id="PS51736">
    <property type="entry name" value="RECOMBINASES_3"/>
    <property type="match status" value="1"/>
</dbReference>
<dbReference type="PANTHER" id="PTHR36172:SF1">
    <property type="entry name" value="RESOLVASE-RELATED"/>
    <property type="match status" value="1"/>
</dbReference>
<protein>
    <submittedName>
        <fullName evidence="7">IS607 family transposase</fullName>
    </submittedName>
</protein>
<dbReference type="PROSITE" id="PS50937">
    <property type="entry name" value="HTH_MERR_2"/>
    <property type="match status" value="1"/>
</dbReference>
<dbReference type="InterPro" id="IPR006118">
    <property type="entry name" value="Recombinase_CS"/>
</dbReference>
<evidence type="ECO:0000259" key="6">
    <source>
        <dbReference type="PROSITE" id="PS51736"/>
    </source>
</evidence>
<dbReference type="Pfam" id="PF00376">
    <property type="entry name" value="MerR"/>
    <property type="match status" value="1"/>
</dbReference>
<dbReference type="InterPro" id="IPR009061">
    <property type="entry name" value="DNA-bd_dom_put_sf"/>
</dbReference>
<organism evidence="7 8">
    <name type="scientific">Floridaenema aerugineum BLCC-F46</name>
    <dbReference type="NCBI Taxonomy" id="3153654"/>
    <lineage>
        <taxon>Bacteria</taxon>
        <taxon>Bacillati</taxon>
        <taxon>Cyanobacteriota</taxon>
        <taxon>Cyanophyceae</taxon>
        <taxon>Oscillatoriophycideae</taxon>
        <taxon>Aerosakkonematales</taxon>
        <taxon>Aerosakkonemataceae</taxon>
        <taxon>Floridanema</taxon>
        <taxon>Floridanema aerugineum</taxon>
    </lineage>
</organism>
<gene>
    <name evidence="7" type="ORF">ACE1CC_24340</name>
</gene>
<dbReference type="RefSeq" id="WP_413273025.1">
    <property type="nucleotide sequence ID" value="NZ_JBHFNQ010000188.1"/>
</dbReference>
<dbReference type="NCBIfam" id="NF033518">
    <property type="entry name" value="transpos_IS607"/>
    <property type="match status" value="1"/>
</dbReference>
<dbReference type="InterPro" id="IPR036162">
    <property type="entry name" value="Resolvase-like_N_sf"/>
</dbReference>
<name>A0ABV4XB25_9CYAN</name>
<dbReference type="InterPro" id="IPR051491">
    <property type="entry name" value="Recombinase/Transposase-rel"/>
</dbReference>
<evidence type="ECO:0000256" key="2">
    <source>
        <dbReference type="ARBA" id="ARBA00023125"/>
    </source>
</evidence>
<dbReference type="InterPro" id="IPR006119">
    <property type="entry name" value="Resolv_N"/>
</dbReference>
<proteinExistence type="predicted"/>
<evidence type="ECO:0000313" key="8">
    <source>
        <dbReference type="Proteomes" id="UP001576774"/>
    </source>
</evidence>
<dbReference type="SUPFAM" id="SSF53041">
    <property type="entry name" value="Resolvase-like"/>
    <property type="match status" value="1"/>
</dbReference>
<evidence type="ECO:0000313" key="7">
    <source>
        <dbReference type="EMBL" id="MFB2879993.1"/>
    </source>
</evidence>
<dbReference type="EMBL" id="JBHFNQ010000188">
    <property type="protein sequence ID" value="MFB2879993.1"/>
    <property type="molecule type" value="Genomic_DNA"/>
</dbReference>
<dbReference type="Gene3D" id="1.10.1660.10">
    <property type="match status" value="1"/>
</dbReference>
<dbReference type="InterPro" id="IPR048046">
    <property type="entry name" value="Transpos_IS607"/>
</dbReference>
<evidence type="ECO:0000256" key="1">
    <source>
        <dbReference type="ARBA" id="ARBA00022908"/>
    </source>
</evidence>
<keyword evidence="2" id="KW-0238">DNA-binding</keyword>
<dbReference type="Gene3D" id="3.40.50.1390">
    <property type="entry name" value="Resolvase, N-terminal catalytic domain"/>
    <property type="match status" value="1"/>
</dbReference>
<evidence type="ECO:0000256" key="3">
    <source>
        <dbReference type="ARBA" id="ARBA00023172"/>
    </source>
</evidence>
<keyword evidence="1" id="KW-0229">DNA integration</keyword>
<dbReference type="CDD" id="cd03769">
    <property type="entry name" value="SR_IS607_transposase_like"/>
    <property type="match status" value="1"/>
</dbReference>
<dbReference type="SUPFAM" id="SSF46955">
    <property type="entry name" value="Putative DNA-binding domain"/>
    <property type="match status" value="1"/>
</dbReference>
<feature type="domain" description="Resolvase/invertase-type recombinase catalytic" evidence="6">
    <location>
        <begin position="55"/>
        <end position="200"/>
    </location>
</feature>
<dbReference type="CDD" id="cd04762">
    <property type="entry name" value="HTH_MerR-trunc"/>
    <property type="match status" value="1"/>
</dbReference>
<dbReference type="InterPro" id="IPR041718">
    <property type="entry name" value="IS607_transposase-like"/>
</dbReference>
<keyword evidence="8" id="KW-1185">Reference proteome</keyword>
<dbReference type="Gene3D" id="1.10.287.2170">
    <property type="match status" value="1"/>
</dbReference>
<sequence>MSKLTISEAAKIKGVSVSTLRRWEAEGKLTPERTLNGHRRYDLAQLLGIKSDNAITIGYARVSSHDQKSDLETQKRVLELFCAQHGWQYQIIEDLGSGLNYSKRGLQRLIRMITDNQVERLVLTHKDRLLRLGSELIFSLCEHFGTEVVIINRTEDASYEEDLAKDVLEIITVFSARLYGSRSHKNKKVVEELREIAQKL</sequence>
<dbReference type="InterPro" id="IPR000551">
    <property type="entry name" value="MerR-type_HTH_dom"/>
</dbReference>
<comment type="caution">
    <text evidence="7">The sequence shown here is derived from an EMBL/GenBank/DDBJ whole genome shotgun (WGS) entry which is preliminary data.</text>
</comment>
<dbReference type="SMART" id="SM00422">
    <property type="entry name" value="HTH_MERR"/>
    <property type="match status" value="1"/>
</dbReference>
<dbReference type="PROSITE" id="PS00397">
    <property type="entry name" value="RECOMBINASES_1"/>
    <property type="match status" value="1"/>
</dbReference>
<dbReference type="Proteomes" id="UP001576774">
    <property type="component" value="Unassembled WGS sequence"/>
</dbReference>
<dbReference type="SMART" id="SM00857">
    <property type="entry name" value="Resolvase"/>
    <property type="match status" value="1"/>
</dbReference>
<keyword evidence="3" id="KW-0233">DNA recombination</keyword>
<reference evidence="7 8" key="1">
    <citation type="submission" date="2024-09" db="EMBL/GenBank/DDBJ databases">
        <title>Floridaenema gen nov. (Aerosakkonemataceae, Aerosakkonematales ord. nov., Cyanobacteria) from benthic tropical and subtropical fresh waters, with the description of four new species.</title>
        <authorList>
            <person name="Moretto J.A."/>
            <person name="Berthold D.E."/>
            <person name="Lefler F.W."/>
            <person name="Huang I.-S."/>
            <person name="Laughinghouse H. IV."/>
        </authorList>
    </citation>
    <scope>NUCLEOTIDE SEQUENCE [LARGE SCALE GENOMIC DNA]</scope>
    <source>
        <strain evidence="7 8">BLCC-F46</strain>
    </source>
</reference>